<gene>
    <name evidence="1" type="ORF">G4L39_03605</name>
</gene>
<proteinExistence type="predicted"/>
<dbReference type="RefSeq" id="WP_165105982.1">
    <property type="nucleotide sequence ID" value="NZ_JAAKYA010000017.1"/>
</dbReference>
<keyword evidence="2" id="KW-1185">Reference proteome</keyword>
<dbReference type="Proteomes" id="UP000477311">
    <property type="component" value="Unassembled WGS sequence"/>
</dbReference>
<evidence type="ECO:0000313" key="1">
    <source>
        <dbReference type="EMBL" id="NGO38484.1"/>
    </source>
</evidence>
<dbReference type="EMBL" id="JAAKYA010000017">
    <property type="protein sequence ID" value="NGO38484.1"/>
    <property type="molecule type" value="Genomic_DNA"/>
</dbReference>
<sequence>MSGPTREARRQARRRMEWLETVIHTGPGLQPAELHKFEQFLREAGFPPSSEYFQRLARLQEVLRSRPSPPDAAKRDYAGFAAGCWMQVQSVYDHCLISVCYDGQFNRQPGRIKITHRFNRAGRVDFVEAKLLRSLDPILHGALRKLITIREYPHREPDWWAAPAFALRVLPRELLFLHPDIFRHPRPRLLAWLINIGHHTVADLVRELAQAEPSPRRPEGRHQYPLDWLPADPVAWPILQQAALLEAVVEPGDAPDVHQVRYLRRSPVPAETEQAAAATL</sequence>
<accession>A0A6M1RSR3</accession>
<dbReference type="AlphaFoldDB" id="A0A6M1RSR3"/>
<reference evidence="1 2" key="1">
    <citation type="submission" date="2020-02" db="EMBL/GenBank/DDBJ databases">
        <title>Draft genome sequence of Limisphaera ngatamarikiensis NGM72.4T, a thermophilic Verrucomicrobia grouped in subdivision 3.</title>
        <authorList>
            <person name="Carere C.R."/>
            <person name="Steen J."/>
            <person name="Hugenholtz P."/>
            <person name="Stott M.B."/>
        </authorList>
    </citation>
    <scope>NUCLEOTIDE SEQUENCE [LARGE SCALE GENOMIC DNA]</scope>
    <source>
        <strain evidence="1 2">NGM72.4</strain>
    </source>
</reference>
<comment type="caution">
    <text evidence="1">The sequence shown here is derived from an EMBL/GenBank/DDBJ whole genome shotgun (WGS) entry which is preliminary data.</text>
</comment>
<protein>
    <submittedName>
        <fullName evidence="1">Uncharacterized protein</fullName>
    </submittedName>
</protein>
<organism evidence="1 2">
    <name type="scientific">Limisphaera ngatamarikiensis</name>
    <dbReference type="NCBI Taxonomy" id="1324935"/>
    <lineage>
        <taxon>Bacteria</taxon>
        <taxon>Pseudomonadati</taxon>
        <taxon>Verrucomicrobiota</taxon>
        <taxon>Verrucomicrobiia</taxon>
        <taxon>Limisphaerales</taxon>
        <taxon>Limisphaeraceae</taxon>
        <taxon>Limisphaera</taxon>
    </lineage>
</organism>
<name>A0A6M1RSR3_9BACT</name>
<evidence type="ECO:0000313" key="2">
    <source>
        <dbReference type="Proteomes" id="UP000477311"/>
    </source>
</evidence>